<evidence type="ECO:0000313" key="2">
    <source>
        <dbReference type="Proteomes" id="UP000831701"/>
    </source>
</evidence>
<dbReference type="EMBL" id="CM041554">
    <property type="protein sequence ID" value="KAI3351981.1"/>
    <property type="molecule type" value="Genomic_DNA"/>
</dbReference>
<dbReference type="Proteomes" id="UP000831701">
    <property type="component" value="Chromosome 24"/>
</dbReference>
<gene>
    <name evidence="1" type="ORF">L3Q82_020796</name>
</gene>
<organism evidence="1 2">
    <name type="scientific">Scortum barcoo</name>
    <name type="common">barcoo grunter</name>
    <dbReference type="NCBI Taxonomy" id="214431"/>
    <lineage>
        <taxon>Eukaryota</taxon>
        <taxon>Metazoa</taxon>
        <taxon>Chordata</taxon>
        <taxon>Craniata</taxon>
        <taxon>Vertebrata</taxon>
        <taxon>Euteleostomi</taxon>
        <taxon>Actinopterygii</taxon>
        <taxon>Neopterygii</taxon>
        <taxon>Teleostei</taxon>
        <taxon>Neoteleostei</taxon>
        <taxon>Acanthomorphata</taxon>
        <taxon>Eupercaria</taxon>
        <taxon>Centrarchiformes</taxon>
        <taxon>Terapontoidei</taxon>
        <taxon>Terapontidae</taxon>
        <taxon>Scortum</taxon>
    </lineage>
</organism>
<reference evidence="1" key="1">
    <citation type="submission" date="2022-04" db="EMBL/GenBank/DDBJ databases">
        <title>Jade perch genome.</title>
        <authorList>
            <person name="Chao B."/>
        </authorList>
    </citation>
    <scope>NUCLEOTIDE SEQUENCE</scope>
    <source>
        <strain evidence="1">CB-2022</strain>
    </source>
</reference>
<keyword evidence="2" id="KW-1185">Reference proteome</keyword>
<sequence>MKLIKAPSQDTKLCNMTRKLQTPLQEDGKSRKRVLKPVVEKKRRDRINQSLADLRSLLLNHTSDARLQNPKIEKAEILDLAVEYLQKWTDGKKHSNDSANSHMKTHAPVMSLHCPEPDAPTLCTIESAGFQQCVAQLSSYMHKITPAQRASLIEGLRHHTESRQPTDMKPAFSQRTMEAEVAKGPDATHVDAVCTSERKEESPKFPSHSPFQPQSCSTPCHDYLSPPPSPWLSPSFSAYATSPPFLSFASHFSFPPSLSPLSSNTSFFSFSPTAPHSGLPALHHPPPTTLRPPPHPARREGSTPNSSSAMWRPWF</sequence>
<protein>
    <submittedName>
        <fullName evidence="1">Uncharacterized protein</fullName>
    </submittedName>
</protein>
<accession>A0ACB8V944</accession>
<proteinExistence type="predicted"/>
<evidence type="ECO:0000313" key="1">
    <source>
        <dbReference type="EMBL" id="KAI3351981.1"/>
    </source>
</evidence>
<name>A0ACB8V944_9TELE</name>
<comment type="caution">
    <text evidence="1">The sequence shown here is derived from an EMBL/GenBank/DDBJ whole genome shotgun (WGS) entry which is preliminary data.</text>
</comment>